<dbReference type="PANTHER" id="PTHR24321">
    <property type="entry name" value="DEHYDROGENASES, SHORT CHAIN"/>
    <property type="match status" value="1"/>
</dbReference>
<dbReference type="Gene3D" id="3.40.50.720">
    <property type="entry name" value="NAD(P)-binding Rossmann-like Domain"/>
    <property type="match status" value="1"/>
</dbReference>
<evidence type="ECO:0000256" key="1">
    <source>
        <dbReference type="ARBA" id="ARBA00006484"/>
    </source>
</evidence>
<accession>A0ABY3ZW54</accession>
<organism evidence="3 4">
    <name type="scientific">Macrococcus armenti</name>
    <dbReference type="NCBI Taxonomy" id="2875764"/>
    <lineage>
        <taxon>Bacteria</taxon>
        <taxon>Bacillati</taxon>
        <taxon>Bacillota</taxon>
        <taxon>Bacilli</taxon>
        <taxon>Bacillales</taxon>
        <taxon>Staphylococcaceae</taxon>
        <taxon>Macrococcus</taxon>
    </lineage>
</organism>
<dbReference type="SUPFAM" id="SSF51735">
    <property type="entry name" value="NAD(P)-binding Rossmann-fold domains"/>
    <property type="match status" value="1"/>
</dbReference>
<dbReference type="NCBIfam" id="NF005559">
    <property type="entry name" value="PRK07231.1"/>
    <property type="match status" value="1"/>
</dbReference>
<reference evidence="3" key="1">
    <citation type="submission" date="2022-03" db="EMBL/GenBank/DDBJ databases">
        <authorList>
            <person name="Vrbovska V."/>
            <person name="Kovarovic V."/>
            <person name="Botka T."/>
            <person name="Pantucek R."/>
        </authorList>
    </citation>
    <scope>NUCLEOTIDE SEQUENCE</scope>
    <source>
        <strain evidence="3">CCM 2609</strain>
    </source>
</reference>
<gene>
    <name evidence="3" type="ORF">MRZ06_00455</name>
</gene>
<dbReference type="GO" id="GO:0047936">
    <property type="term" value="F:glucose 1-dehydrogenase [NAD(P)+] activity"/>
    <property type="evidence" value="ECO:0007669"/>
    <property type="project" value="UniProtKB-EC"/>
</dbReference>
<dbReference type="RefSeq" id="WP_224185497.1">
    <property type="nucleotide sequence ID" value="NZ_CP083595.1"/>
</dbReference>
<dbReference type="PRINTS" id="PR00080">
    <property type="entry name" value="SDRFAMILY"/>
</dbReference>
<name>A0ABY3ZW54_9STAP</name>
<dbReference type="InterPro" id="IPR036291">
    <property type="entry name" value="NAD(P)-bd_dom_sf"/>
</dbReference>
<proteinExistence type="inferred from homology"/>
<sequence>MERLKDKVIIITGAAQGMGKVHAERAIAEGAKVVITDINEEKGQAVATALGSDALFIKHNVASESDWENVVQITLEHWGRIDVLVNNAGITYNMKIEEITLDDYMKIVNINQVSVFLGIKSVTETMKAQNSGAIINISSMNGLAGGAIGYTDTKFAVRGMTKAAARELSPHNITVNSVHPGVIHTPMLEQPGVKEAVDKFKQTIPMRRVAQAEEVSNMIIFLASDEARYSTGSEFVIDGGVIATV</sequence>
<dbReference type="PRINTS" id="PR00081">
    <property type="entry name" value="GDHRDH"/>
</dbReference>
<dbReference type="PANTHER" id="PTHR24321:SF8">
    <property type="entry name" value="ESTRADIOL 17-BETA-DEHYDROGENASE 8-RELATED"/>
    <property type="match status" value="1"/>
</dbReference>
<dbReference type="Pfam" id="PF13561">
    <property type="entry name" value="adh_short_C2"/>
    <property type="match status" value="1"/>
</dbReference>
<dbReference type="EC" id="1.1.1.47" evidence="3"/>
<evidence type="ECO:0000313" key="4">
    <source>
        <dbReference type="Proteomes" id="UP000830343"/>
    </source>
</evidence>
<keyword evidence="4" id="KW-1185">Reference proteome</keyword>
<reference evidence="3" key="2">
    <citation type="submission" date="2022-04" db="EMBL/GenBank/DDBJ databases">
        <title>Antimicrobial genetic elements in methicillin-resistant Macrococcus armenti.</title>
        <authorList>
            <person name="Keller J.E."/>
            <person name="Schwendener S."/>
            <person name="Pantucek R."/>
            <person name="Perreten V."/>
        </authorList>
    </citation>
    <scope>NUCLEOTIDE SEQUENCE</scope>
    <source>
        <strain evidence="3">CCM 2609</strain>
    </source>
</reference>
<dbReference type="InterPro" id="IPR002347">
    <property type="entry name" value="SDR_fam"/>
</dbReference>
<keyword evidence="2 3" id="KW-0560">Oxidoreductase</keyword>
<protein>
    <submittedName>
        <fullName evidence="3">Glucose 1-dehydrogenase</fullName>
        <ecNumber evidence="3">1.1.1.47</ecNumber>
    </submittedName>
</protein>
<dbReference type="EMBL" id="CP094348">
    <property type="protein sequence ID" value="UOB20589.1"/>
    <property type="molecule type" value="Genomic_DNA"/>
</dbReference>
<evidence type="ECO:0000256" key="2">
    <source>
        <dbReference type="ARBA" id="ARBA00023002"/>
    </source>
</evidence>
<comment type="similarity">
    <text evidence="1">Belongs to the short-chain dehydrogenases/reductases (SDR) family.</text>
</comment>
<evidence type="ECO:0000313" key="3">
    <source>
        <dbReference type="EMBL" id="UOB20589.1"/>
    </source>
</evidence>
<dbReference type="Proteomes" id="UP000830343">
    <property type="component" value="Chromosome"/>
</dbReference>